<dbReference type="InterPro" id="IPR034751">
    <property type="entry name" value="Yippee"/>
</dbReference>
<dbReference type="PROSITE" id="PS51792">
    <property type="entry name" value="YIPPEE"/>
    <property type="match status" value="1"/>
</dbReference>
<reference evidence="6" key="1">
    <citation type="submission" date="2021-01" db="EMBL/GenBank/DDBJ databases">
        <authorList>
            <person name="Corre E."/>
            <person name="Pelletier E."/>
            <person name="Niang G."/>
            <person name="Scheremetjew M."/>
            <person name="Finn R."/>
            <person name="Kale V."/>
            <person name="Holt S."/>
            <person name="Cochrane G."/>
            <person name="Meng A."/>
            <person name="Brown T."/>
            <person name="Cohen L."/>
        </authorList>
    </citation>
    <scope>NUCLEOTIDE SEQUENCE</scope>
    <source>
        <strain evidence="6">CCMP2078</strain>
    </source>
</reference>
<sequence length="118" mass="13755">MGRIFRRYLEGPKIYCCSTCGTHLSTNDQIISRRFRGRGGQAYLFNRAVNVMTGPSERRVLITGLHVVADIYCIQCESLIGWTYEEAFDRSQKYKEGKFILEKTKITKSEWSEDVQRF</sequence>
<evidence type="ECO:0000313" key="6">
    <source>
        <dbReference type="EMBL" id="CAD8256467.1"/>
    </source>
</evidence>
<dbReference type="AlphaFoldDB" id="A0A7R9U7K2"/>
<dbReference type="Pfam" id="PF03226">
    <property type="entry name" value="Yippee-Mis18"/>
    <property type="match status" value="1"/>
</dbReference>
<evidence type="ECO:0000259" key="5">
    <source>
        <dbReference type="PROSITE" id="PS51792"/>
    </source>
</evidence>
<dbReference type="InterPro" id="IPR039058">
    <property type="entry name" value="Yippee_fam"/>
</dbReference>
<evidence type="ECO:0000256" key="4">
    <source>
        <dbReference type="RuleBase" id="RU110713"/>
    </source>
</evidence>
<dbReference type="InterPro" id="IPR004910">
    <property type="entry name" value="Yippee/Mis18/Cereblon"/>
</dbReference>
<proteinExistence type="inferred from homology"/>
<dbReference type="PANTHER" id="PTHR13848">
    <property type="entry name" value="PROTEIN YIPPEE-LIKE CG15309-RELATED"/>
    <property type="match status" value="1"/>
</dbReference>
<comment type="similarity">
    <text evidence="1 4">Belongs to the yippee family.</text>
</comment>
<keyword evidence="2" id="KW-0479">Metal-binding</keyword>
<gene>
    <name evidence="6" type="ORF">PPYR1160_LOCUS5959</name>
</gene>
<feature type="domain" description="Yippee" evidence="5">
    <location>
        <begin position="13"/>
        <end position="110"/>
    </location>
</feature>
<evidence type="ECO:0000256" key="3">
    <source>
        <dbReference type="ARBA" id="ARBA00022833"/>
    </source>
</evidence>
<organism evidence="6">
    <name type="scientific">Pinguiococcus pyrenoidosus</name>
    <dbReference type="NCBI Taxonomy" id="172671"/>
    <lineage>
        <taxon>Eukaryota</taxon>
        <taxon>Sar</taxon>
        <taxon>Stramenopiles</taxon>
        <taxon>Ochrophyta</taxon>
        <taxon>Pinguiophyceae</taxon>
        <taxon>Pinguiochrysidales</taxon>
        <taxon>Pinguiochrysidaceae</taxon>
        <taxon>Pinguiococcus</taxon>
    </lineage>
</organism>
<evidence type="ECO:0000256" key="2">
    <source>
        <dbReference type="ARBA" id="ARBA00022723"/>
    </source>
</evidence>
<protein>
    <recommendedName>
        <fullName evidence="4">Protein yippee-like</fullName>
    </recommendedName>
</protein>
<dbReference type="GO" id="GO:0046872">
    <property type="term" value="F:metal ion binding"/>
    <property type="evidence" value="ECO:0007669"/>
    <property type="project" value="UniProtKB-KW"/>
</dbReference>
<dbReference type="EMBL" id="HBEA01007762">
    <property type="protein sequence ID" value="CAD8256467.1"/>
    <property type="molecule type" value="Transcribed_RNA"/>
</dbReference>
<accession>A0A7R9U7K2</accession>
<name>A0A7R9U7K2_9STRA</name>
<evidence type="ECO:0000256" key="1">
    <source>
        <dbReference type="ARBA" id="ARBA00005613"/>
    </source>
</evidence>
<keyword evidence="3" id="KW-0862">Zinc</keyword>